<feature type="compositionally biased region" description="Gly residues" evidence="1">
    <location>
        <begin position="19"/>
        <end position="31"/>
    </location>
</feature>
<dbReference type="Proteomes" id="UP000530530">
    <property type="component" value="Unassembled WGS sequence"/>
</dbReference>
<evidence type="ECO:0000313" key="3">
    <source>
        <dbReference type="Proteomes" id="UP000530530"/>
    </source>
</evidence>
<accession>A0ABR6LEF4</accession>
<organism evidence="2 3">
    <name type="scientific">Streptomyces rapamycinicus</name>
    <dbReference type="NCBI Taxonomy" id="1226757"/>
    <lineage>
        <taxon>Bacteria</taxon>
        <taxon>Bacillati</taxon>
        <taxon>Actinomycetota</taxon>
        <taxon>Actinomycetes</taxon>
        <taxon>Kitasatosporales</taxon>
        <taxon>Streptomycetaceae</taxon>
        <taxon>Streptomyces</taxon>
        <taxon>Streptomyces violaceusniger group</taxon>
    </lineage>
</organism>
<reference evidence="2 3" key="1">
    <citation type="submission" date="2020-08" db="EMBL/GenBank/DDBJ databases">
        <title>Sequencing the genomes of 1000 actinobacteria strains.</title>
        <authorList>
            <person name="Klenk H.-P."/>
        </authorList>
    </citation>
    <scope>NUCLEOTIDE SEQUENCE [LARGE SCALE GENOMIC DNA]</scope>
    <source>
        <strain evidence="2 3">DSM 41530</strain>
    </source>
</reference>
<evidence type="ECO:0000313" key="2">
    <source>
        <dbReference type="EMBL" id="MBB4780711.1"/>
    </source>
</evidence>
<gene>
    <name evidence="2" type="ORF">BJY27_001672</name>
</gene>
<sequence>MLAPLGRQALGEHDQVGVDPGGGGELDGGVGEQVPHGLGREARGFADSWARWCMNPHAESQFVPNAVQIQM</sequence>
<proteinExistence type="predicted"/>
<feature type="region of interest" description="Disordered" evidence="1">
    <location>
        <begin position="1"/>
        <end position="39"/>
    </location>
</feature>
<dbReference type="RefSeq" id="WP_020866627.1">
    <property type="nucleotide sequence ID" value="NZ_CP157809.1"/>
</dbReference>
<comment type="caution">
    <text evidence="2">The sequence shown here is derived from an EMBL/GenBank/DDBJ whole genome shotgun (WGS) entry which is preliminary data.</text>
</comment>
<dbReference type="EMBL" id="JACHNG010000001">
    <property type="protein sequence ID" value="MBB4780711.1"/>
    <property type="molecule type" value="Genomic_DNA"/>
</dbReference>
<protein>
    <submittedName>
        <fullName evidence="2">Uncharacterized protein</fullName>
    </submittedName>
</protein>
<name>A0ABR6LEF4_9ACTN</name>
<evidence type="ECO:0000256" key="1">
    <source>
        <dbReference type="SAM" id="MobiDB-lite"/>
    </source>
</evidence>
<keyword evidence="3" id="KW-1185">Reference proteome</keyword>